<dbReference type="InterPro" id="IPR036737">
    <property type="entry name" value="OmpA-like_sf"/>
</dbReference>
<evidence type="ECO:0000259" key="6">
    <source>
        <dbReference type="PROSITE" id="PS51123"/>
    </source>
</evidence>
<gene>
    <name evidence="7" type="ORF">SAMN04515668_1287</name>
</gene>
<accession>A0A1I5VEI8</accession>
<evidence type="ECO:0000313" key="8">
    <source>
        <dbReference type="Proteomes" id="UP000199029"/>
    </source>
</evidence>
<evidence type="ECO:0000313" key="7">
    <source>
        <dbReference type="EMBL" id="SFQ05396.1"/>
    </source>
</evidence>
<dbReference type="EMBL" id="FOXS01000001">
    <property type="protein sequence ID" value="SFQ05396.1"/>
    <property type="molecule type" value="Genomic_DNA"/>
</dbReference>
<dbReference type="PRINTS" id="PR01021">
    <property type="entry name" value="OMPADOMAIN"/>
</dbReference>
<keyword evidence="8" id="KW-1185">Reference proteome</keyword>
<name>A0A1I5VEI8_HYMAR</name>
<keyword evidence="3" id="KW-0998">Cell outer membrane</keyword>
<sequence length="233" mass="24840">MGAGYFLARSFIGQTQTADNPLAADQAPGPDNATGPNTPNKATAPAGKLTARGASRTSALASAAGSYDASRDVFIYNTGPETVITLPDGTRLLAGANSTERRLYRLLGSASLLDTIGPSRRWIVLDRIGFEPGTATLLPESAEQLGNLARLLKAFPRAQLLIGSYTDSTGRMVFNYQISAERARATMQALTRMGVPAARLQTRGYGPQSFLVPNTTPTNRALNRRTSIRVLNK</sequence>
<dbReference type="PANTHER" id="PTHR30329:SF21">
    <property type="entry name" value="LIPOPROTEIN YIAD-RELATED"/>
    <property type="match status" value="1"/>
</dbReference>
<dbReference type="Pfam" id="PF00691">
    <property type="entry name" value="OmpA"/>
    <property type="match status" value="1"/>
</dbReference>
<evidence type="ECO:0000256" key="2">
    <source>
        <dbReference type="ARBA" id="ARBA00023136"/>
    </source>
</evidence>
<organism evidence="7 8">
    <name type="scientific">Hymenobacter arizonensis</name>
    <name type="common">Siccationidurans arizonensis</name>
    <dbReference type="NCBI Taxonomy" id="1227077"/>
    <lineage>
        <taxon>Bacteria</taxon>
        <taxon>Pseudomonadati</taxon>
        <taxon>Bacteroidota</taxon>
        <taxon>Cytophagia</taxon>
        <taxon>Cytophagales</taxon>
        <taxon>Hymenobacteraceae</taxon>
        <taxon>Hymenobacter</taxon>
    </lineage>
</organism>
<dbReference type="PROSITE" id="PS51123">
    <property type="entry name" value="OMPA_2"/>
    <property type="match status" value="1"/>
</dbReference>
<dbReference type="PANTHER" id="PTHR30329">
    <property type="entry name" value="STATOR ELEMENT OF FLAGELLAR MOTOR COMPLEX"/>
    <property type="match status" value="1"/>
</dbReference>
<protein>
    <submittedName>
        <fullName evidence="7">Outer membrane protein OmpA</fullName>
    </submittedName>
</protein>
<feature type="region of interest" description="Disordered" evidence="5">
    <location>
        <begin position="20"/>
        <end position="53"/>
    </location>
</feature>
<feature type="domain" description="OmpA-like" evidence="6">
    <location>
        <begin position="117"/>
        <end position="233"/>
    </location>
</feature>
<dbReference type="STRING" id="1227077.SAMN04515668_1287"/>
<evidence type="ECO:0000256" key="5">
    <source>
        <dbReference type="SAM" id="MobiDB-lite"/>
    </source>
</evidence>
<dbReference type="AlphaFoldDB" id="A0A1I5VEI8"/>
<dbReference type="InterPro" id="IPR050330">
    <property type="entry name" value="Bact_OuterMem_StrucFunc"/>
</dbReference>
<dbReference type="Proteomes" id="UP000199029">
    <property type="component" value="Unassembled WGS sequence"/>
</dbReference>
<dbReference type="SUPFAM" id="SSF103088">
    <property type="entry name" value="OmpA-like"/>
    <property type="match status" value="1"/>
</dbReference>
<dbReference type="Gene3D" id="3.30.1330.60">
    <property type="entry name" value="OmpA-like domain"/>
    <property type="match status" value="1"/>
</dbReference>
<proteinExistence type="predicted"/>
<evidence type="ECO:0000256" key="4">
    <source>
        <dbReference type="PROSITE-ProRule" id="PRU00473"/>
    </source>
</evidence>
<dbReference type="InterPro" id="IPR006665">
    <property type="entry name" value="OmpA-like"/>
</dbReference>
<keyword evidence="2 4" id="KW-0472">Membrane</keyword>
<comment type="subcellular location">
    <subcellularLocation>
        <location evidence="1">Cell outer membrane</location>
    </subcellularLocation>
</comment>
<reference evidence="8" key="1">
    <citation type="submission" date="2016-10" db="EMBL/GenBank/DDBJ databases">
        <authorList>
            <person name="Varghese N."/>
            <person name="Submissions S."/>
        </authorList>
    </citation>
    <scope>NUCLEOTIDE SEQUENCE [LARGE SCALE GENOMIC DNA]</scope>
    <source>
        <strain evidence="8">OR362-8,ATCC BAA-1266,JCM 13504</strain>
    </source>
</reference>
<dbReference type="CDD" id="cd07185">
    <property type="entry name" value="OmpA_C-like"/>
    <property type="match status" value="1"/>
</dbReference>
<evidence type="ECO:0000256" key="1">
    <source>
        <dbReference type="ARBA" id="ARBA00004442"/>
    </source>
</evidence>
<dbReference type="InterPro" id="IPR006664">
    <property type="entry name" value="OMP_bac"/>
</dbReference>
<dbReference type="GO" id="GO:0009279">
    <property type="term" value="C:cell outer membrane"/>
    <property type="evidence" value="ECO:0007669"/>
    <property type="project" value="UniProtKB-SubCell"/>
</dbReference>
<evidence type="ECO:0000256" key="3">
    <source>
        <dbReference type="ARBA" id="ARBA00023237"/>
    </source>
</evidence>